<dbReference type="InterPro" id="IPR036691">
    <property type="entry name" value="Endo/exonu/phosph_ase_sf"/>
</dbReference>
<dbReference type="GO" id="GO:0046872">
    <property type="term" value="F:metal ion binding"/>
    <property type="evidence" value="ECO:0007669"/>
    <property type="project" value="UniProtKB-KW"/>
</dbReference>
<organism evidence="12 13">
    <name type="scientific">Rhipicephalus sanguineus</name>
    <name type="common">Brown dog tick</name>
    <name type="synonym">Ixodes sanguineus</name>
    <dbReference type="NCBI Taxonomy" id="34632"/>
    <lineage>
        <taxon>Eukaryota</taxon>
        <taxon>Metazoa</taxon>
        <taxon>Ecdysozoa</taxon>
        <taxon>Arthropoda</taxon>
        <taxon>Chelicerata</taxon>
        <taxon>Arachnida</taxon>
        <taxon>Acari</taxon>
        <taxon>Parasitiformes</taxon>
        <taxon>Ixodida</taxon>
        <taxon>Ixodoidea</taxon>
        <taxon>Ixodidae</taxon>
        <taxon>Rhipicephalinae</taxon>
        <taxon>Rhipicephalus</taxon>
        <taxon>Rhipicephalus</taxon>
    </lineage>
</organism>
<evidence type="ECO:0000256" key="7">
    <source>
        <dbReference type="PIRSR" id="PIRSR604808-2"/>
    </source>
</evidence>
<evidence type="ECO:0000256" key="4">
    <source>
        <dbReference type="ARBA" id="ARBA00022723"/>
    </source>
</evidence>
<comment type="catalytic activity">
    <reaction evidence="1">
        <text>Exonucleolytic cleavage in the 3'- to 5'-direction to yield nucleoside 5'-phosphates.</text>
        <dbReference type="EC" id="3.1.11.2"/>
    </reaction>
</comment>
<evidence type="ECO:0000259" key="10">
    <source>
        <dbReference type="Pfam" id="PF03372"/>
    </source>
</evidence>
<feature type="region of interest" description="Disordered" evidence="9">
    <location>
        <begin position="266"/>
        <end position="495"/>
    </location>
</feature>
<comment type="caution">
    <text evidence="12">The sequence shown here is derived from an EMBL/GenBank/DDBJ whole genome shotgun (WGS) entry which is preliminary data.</text>
</comment>
<feature type="compositionally biased region" description="Basic and acidic residues" evidence="9">
    <location>
        <begin position="286"/>
        <end position="300"/>
    </location>
</feature>
<dbReference type="GO" id="GO:0003906">
    <property type="term" value="F:DNA-(apurinic or apyrimidinic site) endonuclease activity"/>
    <property type="evidence" value="ECO:0007669"/>
    <property type="project" value="TreeGrafter"/>
</dbReference>
<dbReference type="PANTHER" id="PTHR22748:SF6">
    <property type="entry name" value="DNA-(APURINIC OR APYRIMIDINIC SITE) ENDONUCLEASE"/>
    <property type="match status" value="1"/>
</dbReference>
<dbReference type="VEuPathDB" id="VectorBase:RSAN_029706"/>
<comment type="similarity">
    <text evidence="2">Belongs to the DNA repair enzymes AP/ExoA family.</text>
</comment>
<dbReference type="Proteomes" id="UP000821837">
    <property type="component" value="Unassembled WGS sequence"/>
</dbReference>
<dbReference type="EMBL" id="JABSTV010001250">
    <property type="protein sequence ID" value="KAH7956175.1"/>
    <property type="molecule type" value="Genomic_DNA"/>
</dbReference>
<dbReference type="PANTHER" id="PTHR22748">
    <property type="entry name" value="AP ENDONUCLEASE"/>
    <property type="match status" value="1"/>
</dbReference>
<feature type="region of interest" description="Disordered" evidence="9">
    <location>
        <begin position="1"/>
        <end position="74"/>
    </location>
</feature>
<evidence type="ECO:0000256" key="9">
    <source>
        <dbReference type="SAM" id="MobiDB-lite"/>
    </source>
</evidence>
<dbReference type="GO" id="GO:0008081">
    <property type="term" value="F:phosphoric diester hydrolase activity"/>
    <property type="evidence" value="ECO:0007669"/>
    <property type="project" value="TreeGrafter"/>
</dbReference>
<keyword evidence="13" id="KW-1185">Reference proteome</keyword>
<feature type="binding site" evidence="7">
    <location>
        <position position="559"/>
    </location>
    <ligand>
        <name>Mg(2+)</name>
        <dbReference type="ChEBI" id="CHEBI:18420"/>
        <label>1</label>
    </ligand>
</feature>
<evidence type="ECO:0000256" key="5">
    <source>
        <dbReference type="ARBA" id="ARBA00022801"/>
    </source>
</evidence>
<keyword evidence="7" id="KW-0464">Manganese</keyword>
<dbReference type="InterPro" id="IPR004808">
    <property type="entry name" value="AP_endonuc_1"/>
</dbReference>
<feature type="site" description="Transition state stabilizer" evidence="8">
    <location>
        <position position="664"/>
    </location>
</feature>
<dbReference type="Gene3D" id="3.60.10.10">
    <property type="entry name" value="Endonuclease/exonuclease/phosphatase"/>
    <property type="match status" value="1"/>
</dbReference>
<keyword evidence="6 7" id="KW-0460">Magnesium</keyword>
<dbReference type="Pfam" id="PF13966">
    <property type="entry name" value="zf-RVT"/>
    <property type="match status" value="1"/>
</dbReference>
<dbReference type="EC" id="3.1.11.2" evidence="3"/>
<feature type="binding site" evidence="7">
    <location>
        <position position="530"/>
    </location>
    <ligand>
        <name>Mg(2+)</name>
        <dbReference type="ChEBI" id="CHEBI:18420"/>
        <label>1</label>
    </ligand>
</feature>
<feature type="compositionally biased region" description="Low complexity" evidence="9">
    <location>
        <begin position="381"/>
        <end position="392"/>
    </location>
</feature>
<name>A0A9D4PUW3_RHISA</name>
<sequence>MGLRRETRSQTSKDPGPHQLPRSPLTRPLVPPAAAGPPASAEPPRVRFHQPRPPVPPATCQRDTQQRPPVVTNQSNLPVRENCFLFNAPDGGDVSIDDLLDAVVETTGDDSVLVLQHMGGSKFLVCTRNANQATRLMVAEGFKVHREHVAVEAVGPAVPFVNVYRFPAYLPDDVLVNALGQYGKVKSASVSCASIAGCAAYALGAANRGTWPRPAGRLIASDAGVFGHDTEGCTEECKRCGGRHGMRECFRKRSYVAAERGFPLDVGAPSVDAKVTPPPTPTNVPDHWEHEELREREHARGASTSPAPMAVPPEVVDEMSNTSSEGDQGESSGLESGSPESSSDSWDPSQTESAEQEVPGTLQSPVTDEPAFPGLDAENFPPLLSEPTSPLTRRSCPSSSAEKQPPGSTLSAPTPANAPAAQPGPVRRDRSRSMSPLRGGNEPAGAEPSHPSSRDNKHRRPKMHVSSSDSDAPPTAKSQKLDTPPSGKGHTPPSAGGELVSTCFPCCLSPRLRLNPWHQAMSFLKFATWNVRGFRDRAKQRDVLVFAQAQGIDVLFIQETNFRTPLDVSRFRGEFQVDAFFSLTTARACGVGVFFVTGRFRQKAFCTFDANGRMLMLDMYVNGKRFRFVNVYAPVTRTNTNNFFQDLHQSLSEPLPHVLLGDFNCVIDSQRDVRGPGRGSTTYQAKELVKVLRHLCLSDVWLQVHGDLFVPTRSSQISSSRIDRTYLPDFLLPSVVACEVLSPSADLAGRSDHLPLATTLSGFPGPCSDGQGWRLDSALLQDDDSIKHIRERLQESVTNAQDMTPLSCEALKEEWRRILQEEGRARKHRITTKMNEILRRIRIVKGAESLTACTRSYLNSLEVEYARLLQRRALRPPKERDKPAIPIAADPNEANWNGSPLLANIERNESSRGFPLTGEAVVKVLAYAGDVSLFVRDPASLQAFWTTFASYAEALGAELNMRKSKALPFGAFARGALGNLEVVDAVKVLGIYFCCGGVAETTWQRALERAQAAITRLSLEDLTLREKALAVKTTICAFAYYASRIAVMPTKMATQLSKMIRSFLWEGKPAPRAREAFGLSHVLTTSKVFALKTTRALYHASDYVGRGLMRYWCSTNAAFLNADRPLAPLAESPSSFYKSAANTMRMLEKEAPDCDVDEVPPARIAEEIARHQITPDECRMTVEEFPDPRTTSCGGINWDVLPTRQRLHKFGIVPSPRCSNCRGNETLTHALFDCPAAKPVWRLVARDFKIRSLPELKRNRGAFAKLVVACTIFTIWKRRCLAEARRKPVRAAFPAVSRVRGMRWQHLSEQLESSGEEKFLRRWHTRFFLLQEGKLRLPITPF</sequence>
<dbReference type="InterPro" id="IPR005135">
    <property type="entry name" value="Endo/exonuclease/phosphatase"/>
</dbReference>
<feature type="domain" description="Endonuclease/exonuclease/phosphatase" evidence="10">
    <location>
        <begin position="527"/>
        <end position="753"/>
    </location>
</feature>
<evidence type="ECO:0000313" key="12">
    <source>
        <dbReference type="EMBL" id="KAH7956175.1"/>
    </source>
</evidence>
<feature type="domain" description="Reverse transcriptase zinc-binding" evidence="11">
    <location>
        <begin position="1198"/>
        <end position="1241"/>
    </location>
</feature>
<dbReference type="GO" id="GO:0006284">
    <property type="term" value="P:base-excision repair"/>
    <property type="evidence" value="ECO:0007669"/>
    <property type="project" value="TreeGrafter"/>
</dbReference>
<evidence type="ECO:0000256" key="6">
    <source>
        <dbReference type="ARBA" id="ARBA00022842"/>
    </source>
</evidence>
<reference evidence="12" key="1">
    <citation type="journal article" date="2020" name="Cell">
        <title>Large-Scale Comparative Analyses of Tick Genomes Elucidate Their Genetic Diversity and Vector Capacities.</title>
        <authorList>
            <consortium name="Tick Genome and Microbiome Consortium (TIGMIC)"/>
            <person name="Jia N."/>
            <person name="Wang J."/>
            <person name="Shi W."/>
            <person name="Du L."/>
            <person name="Sun Y."/>
            <person name="Zhan W."/>
            <person name="Jiang J.F."/>
            <person name="Wang Q."/>
            <person name="Zhang B."/>
            <person name="Ji P."/>
            <person name="Bell-Sakyi L."/>
            <person name="Cui X.M."/>
            <person name="Yuan T.T."/>
            <person name="Jiang B.G."/>
            <person name="Yang W.F."/>
            <person name="Lam T.T."/>
            <person name="Chang Q.C."/>
            <person name="Ding S.J."/>
            <person name="Wang X.J."/>
            <person name="Zhu J.G."/>
            <person name="Ruan X.D."/>
            <person name="Zhao L."/>
            <person name="Wei J.T."/>
            <person name="Ye R.Z."/>
            <person name="Que T.C."/>
            <person name="Du C.H."/>
            <person name="Zhou Y.H."/>
            <person name="Cheng J.X."/>
            <person name="Dai P.F."/>
            <person name="Guo W.B."/>
            <person name="Han X.H."/>
            <person name="Huang E.J."/>
            <person name="Li L.F."/>
            <person name="Wei W."/>
            <person name="Gao Y.C."/>
            <person name="Liu J.Z."/>
            <person name="Shao H.Z."/>
            <person name="Wang X."/>
            <person name="Wang C.C."/>
            <person name="Yang T.C."/>
            <person name="Huo Q.B."/>
            <person name="Li W."/>
            <person name="Chen H.Y."/>
            <person name="Chen S.E."/>
            <person name="Zhou L.G."/>
            <person name="Ni X.B."/>
            <person name="Tian J.H."/>
            <person name="Sheng Y."/>
            <person name="Liu T."/>
            <person name="Pan Y.S."/>
            <person name="Xia L.Y."/>
            <person name="Li J."/>
            <person name="Zhao F."/>
            <person name="Cao W.C."/>
        </authorList>
    </citation>
    <scope>NUCLEOTIDE SEQUENCE</scope>
    <source>
        <strain evidence="12">Rsan-2018</strain>
    </source>
</reference>
<dbReference type="InterPro" id="IPR026960">
    <property type="entry name" value="RVT-Znf"/>
</dbReference>
<feature type="compositionally biased region" description="Polar residues" evidence="9">
    <location>
        <begin position="61"/>
        <end position="74"/>
    </location>
</feature>
<feature type="binding site" evidence="7">
    <location>
        <position position="664"/>
    </location>
    <ligand>
        <name>Mg(2+)</name>
        <dbReference type="ChEBI" id="CHEBI:18420"/>
        <label>1</label>
    </ligand>
</feature>
<evidence type="ECO:0000256" key="1">
    <source>
        <dbReference type="ARBA" id="ARBA00000493"/>
    </source>
</evidence>
<reference evidence="12" key="2">
    <citation type="submission" date="2021-09" db="EMBL/GenBank/DDBJ databases">
        <authorList>
            <person name="Jia N."/>
            <person name="Wang J."/>
            <person name="Shi W."/>
            <person name="Du L."/>
            <person name="Sun Y."/>
            <person name="Zhan W."/>
            <person name="Jiang J."/>
            <person name="Wang Q."/>
            <person name="Zhang B."/>
            <person name="Ji P."/>
            <person name="Sakyi L.B."/>
            <person name="Cui X."/>
            <person name="Yuan T."/>
            <person name="Jiang B."/>
            <person name="Yang W."/>
            <person name="Lam T.T.-Y."/>
            <person name="Chang Q."/>
            <person name="Ding S."/>
            <person name="Wang X."/>
            <person name="Zhu J."/>
            <person name="Ruan X."/>
            <person name="Zhao L."/>
            <person name="Wei J."/>
            <person name="Que T."/>
            <person name="Du C."/>
            <person name="Cheng J."/>
            <person name="Dai P."/>
            <person name="Han X."/>
            <person name="Huang E."/>
            <person name="Gao Y."/>
            <person name="Liu J."/>
            <person name="Shao H."/>
            <person name="Ye R."/>
            <person name="Li L."/>
            <person name="Wei W."/>
            <person name="Wang X."/>
            <person name="Wang C."/>
            <person name="Huo Q."/>
            <person name="Li W."/>
            <person name="Guo W."/>
            <person name="Chen H."/>
            <person name="Chen S."/>
            <person name="Zhou L."/>
            <person name="Zhou L."/>
            <person name="Ni X."/>
            <person name="Tian J."/>
            <person name="Zhou Y."/>
            <person name="Sheng Y."/>
            <person name="Liu T."/>
            <person name="Pan Y."/>
            <person name="Xia L."/>
            <person name="Li J."/>
            <person name="Zhao F."/>
            <person name="Cao W."/>
        </authorList>
    </citation>
    <scope>NUCLEOTIDE SEQUENCE</scope>
    <source>
        <strain evidence="12">Rsan-2018</strain>
        <tissue evidence="12">Larvae</tissue>
    </source>
</reference>
<dbReference type="GO" id="GO:0008311">
    <property type="term" value="F:double-stranded DNA 3'-5' DNA exonuclease activity"/>
    <property type="evidence" value="ECO:0007669"/>
    <property type="project" value="UniProtKB-EC"/>
</dbReference>
<gene>
    <name evidence="12" type="ORF">HPB52_006656</name>
</gene>
<protein>
    <recommendedName>
        <fullName evidence="3">exodeoxyribonuclease III</fullName>
        <ecNumber evidence="3">3.1.11.2</ecNumber>
    </recommendedName>
</protein>
<feature type="compositionally biased region" description="Low complexity" evidence="9">
    <location>
        <begin position="322"/>
        <end position="353"/>
    </location>
</feature>
<evidence type="ECO:0000259" key="11">
    <source>
        <dbReference type="Pfam" id="PF13966"/>
    </source>
</evidence>
<keyword evidence="5" id="KW-0378">Hydrolase</keyword>
<evidence type="ECO:0000256" key="8">
    <source>
        <dbReference type="PIRSR" id="PIRSR604808-3"/>
    </source>
</evidence>
<feature type="compositionally biased region" description="Low complexity" evidence="9">
    <location>
        <begin position="412"/>
        <end position="425"/>
    </location>
</feature>
<dbReference type="Pfam" id="PF03372">
    <property type="entry name" value="Exo_endo_phos"/>
    <property type="match status" value="1"/>
</dbReference>
<dbReference type="SUPFAM" id="SSF56219">
    <property type="entry name" value="DNase I-like"/>
    <property type="match status" value="1"/>
</dbReference>
<evidence type="ECO:0000313" key="13">
    <source>
        <dbReference type="Proteomes" id="UP000821837"/>
    </source>
</evidence>
<accession>A0A9D4PUW3</accession>
<evidence type="ECO:0000256" key="3">
    <source>
        <dbReference type="ARBA" id="ARBA00012115"/>
    </source>
</evidence>
<feature type="compositionally biased region" description="Polar residues" evidence="9">
    <location>
        <begin position="395"/>
        <end position="411"/>
    </location>
</feature>
<keyword evidence="4 7" id="KW-0479">Metal-binding</keyword>
<feature type="binding site" evidence="7">
    <location>
        <position position="662"/>
    </location>
    <ligand>
        <name>Mg(2+)</name>
        <dbReference type="ChEBI" id="CHEBI:18420"/>
        <label>1</label>
    </ligand>
</feature>
<evidence type="ECO:0000256" key="2">
    <source>
        <dbReference type="ARBA" id="ARBA00007092"/>
    </source>
</evidence>
<dbReference type="GO" id="GO:0005634">
    <property type="term" value="C:nucleus"/>
    <property type="evidence" value="ECO:0007669"/>
    <property type="project" value="TreeGrafter"/>
</dbReference>
<dbReference type="VEuPathDB" id="VectorBase:RSAN_057785"/>
<comment type="cofactor">
    <cofactor evidence="7">
        <name>Mg(2+)</name>
        <dbReference type="ChEBI" id="CHEBI:18420"/>
    </cofactor>
    <cofactor evidence="7">
        <name>Mn(2+)</name>
        <dbReference type="ChEBI" id="CHEBI:29035"/>
    </cofactor>
    <text evidence="7">Probably binds two magnesium or manganese ions per subunit.</text>
</comment>
<proteinExistence type="inferred from homology"/>